<dbReference type="Proteomes" id="UP000828941">
    <property type="component" value="Chromosome 7"/>
</dbReference>
<reference evidence="1 2" key="1">
    <citation type="journal article" date="2022" name="DNA Res.">
        <title>Chromosomal-level genome assembly of the orchid tree Bauhinia variegata (Leguminosae; Cercidoideae) supports the allotetraploid origin hypothesis of Bauhinia.</title>
        <authorList>
            <person name="Zhong Y."/>
            <person name="Chen Y."/>
            <person name="Zheng D."/>
            <person name="Pang J."/>
            <person name="Liu Y."/>
            <person name="Luo S."/>
            <person name="Meng S."/>
            <person name="Qian L."/>
            <person name="Wei D."/>
            <person name="Dai S."/>
            <person name="Zhou R."/>
        </authorList>
    </citation>
    <scope>NUCLEOTIDE SEQUENCE [LARGE SCALE GENOMIC DNA]</scope>
    <source>
        <strain evidence="1">BV-YZ2020</strain>
    </source>
</reference>
<gene>
    <name evidence="1" type="ORF">L6164_017883</name>
</gene>
<accession>A0ACB9NAN3</accession>
<protein>
    <submittedName>
        <fullName evidence="1">Uncharacterized protein</fullName>
    </submittedName>
</protein>
<keyword evidence="2" id="KW-1185">Reference proteome</keyword>
<name>A0ACB9NAN3_BAUVA</name>
<sequence>MASLQPSWFSSLKIISPAKPTLLPSTNLGMPSSFKPTKVLCALNPANAESSEPTSPNSQETPSEAQPGPIDPVKLAFSKAKAYKESVKLSADFKMEQNPAENSNTKANGSDGSGSGQNVVADEQKEIPLSVKIAMEKAKKYKKNKVIELSDESTSGNDTIQGLQDESRGTLANKIMDNTVGKKGGLSVSKIDFMGLEFADKKQSRRLPPGLVPISDPFPKGDFPEVELIVGDTSKFGAATDPTPTKRIEDEPDIYKPRVSTWGVFPRPSNISKTFGGGRNIRPGEALETAEERAAKDARTKELLAAYKKSIGLNIDAKLKSECEEALKDGDSLMSAGRLKQALPYYEMVMNKLPFKSELYGLAALQWSICMDSLTRSNEARVMYEKLKSHPSVEVSKKARQFMFGFQAMELMKVTSGSPSFMNTGYQDYFDAFVENKSNNPLEDNTVQENATNQALLYILFLVSPIFVVLLFALQKRI</sequence>
<proteinExistence type="predicted"/>
<dbReference type="EMBL" id="CM039432">
    <property type="protein sequence ID" value="KAI4333026.1"/>
    <property type="molecule type" value="Genomic_DNA"/>
</dbReference>
<comment type="caution">
    <text evidence="1">The sequence shown here is derived from an EMBL/GenBank/DDBJ whole genome shotgun (WGS) entry which is preliminary data.</text>
</comment>
<evidence type="ECO:0000313" key="2">
    <source>
        <dbReference type="Proteomes" id="UP000828941"/>
    </source>
</evidence>
<organism evidence="1 2">
    <name type="scientific">Bauhinia variegata</name>
    <name type="common">Purple orchid tree</name>
    <name type="synonym">Phanera variegata</name>
    <dbReference type="NCBI Taxonomy" id="167791"/>
    <lineage>
        <taxon>Eukaryota</taxon>
        <taxon>Viridiplantae</taxon>
        <taxon>Streptophyta</taxon>
        <taxon>Embryophyta</taxon>
        <taxon>Tracheophyta</taxon>
        <taxon>Spermatophyta</taxon>
        <taxon>Magnoliopsida</taxon>
        <taxon>eudicotyledons</taxon>
        <taxon>Gunneridae</taxon>
        <taxon>Pentapetalae</taxon>
        <taxon>rosids</taxon>
        <taxon>fabids</taxon>
        <taxon>Fabales</taxon>
        <taxon>Fabaceae</taxon>
        <taxon>Cercidoideae</taxon>
        <taxon>Cercideae</taxon>
        <taxon>Bauhiniinae</taxon>
        <taxon>Bauhinia</taxon>
    </lineage>
</organism>
<evidence type="ECO:0000313" key="1">
    <source>
        <dbReference type="EMBL" id="KAI4333026.1"/>
    </source>
</evidence>